<dbReference type="GO" id="GO:0005886">
    <property type="term" value="C:plasma membrane"/>
    <property type="evidence" value="ECO:0007669"/>
    <property type="project" value="UniProtKB-SubCell"/>
</dbReference>
<keyword evidence="8 9" id="KW-0472">Membrane</keyword>
<keyword evidence="14" id="KW-1185">Reference proteome</keyword>
<dbReference type="InterPro" id="IPR017871">
    <property type="entry name" value="ABC_transporter-like_CS"/>
</dbReference>
<feature type="domain" description="ABC transmembrane type-1" evidence="11">
    <location>
        <begin position="176"/>
        <end position="455"/>
    </location>
</feature>
<dbReference type="InterPro" id="IPR033838">
    <property type="entry name" value="CvaB_peptidase"/>
</dbReference>
<evidence type="ECO:0000259" key="12">
    <source>
        <dbReference type="PROSITE" id="PS50990"/>
    </source>
</evidence>
<dbReference type="PROSITE" id="PS00211">
    <property type="entry name" value="ABC_TRANSPORTER_1"/>
    <property type="match status" value="1"/>
</dbReference>
<dbReference type="Pfam" id="PF00005">
    <property type="entry name" value="ABC_tran"/>
    <property type="match status" value="1"/>
</dbReference>
<dbReference type="GO" id="GO:0005524">
    <property type="term" value="F:ATP binding"/>
    <property type="evidence" value="ECO:0007669"/>
    <property type="project" value="UniProtKB-KW"/>
</dbReference>
<dbReference type="GO" id="GO:0016887">
    <property type="term" value="F:ATP hydrolysis activity"/>
    <property type="evidence" value="ECO:0007669"/>
    <property type="project" value="InterPro"/>
</dbReference>
<dbReference type="InterPro" id="IPR003593">
    <property type="entry name" value="AAA+_ATPase"/>
</dbReference>
<feature type="transmembrane region" description="Helical" evidence="9">
    <location>
        <begin position="312"/>
        <end position="330"/>
    </location>
</feature>
<feature type="transmembrane region" description="Helical" evidence="9">
    <location>
        <begin position="283"/>
        <end position="306"/>
    </location>
</feature>
<comment type="caution">
    <text evidence="13">The sequence shown here is derived from an EMBL/GenBank/DDBJ whole genome shotgun (WGS) entry which is preliminary data.</text>
</comment>
<proteinExistence type="predicted"/>
<evidence type="ECO:0000256" key="3">
    <source>
        <dbReference type="ARBA" id="ARBA00022475"/>
    </source>
</evidence>
<dbReference type="Proteomes" id="UP001139971">
    <property type="component" value="Unassembled WGS sequence"/>
</dbReference>
<protein>
    <submittedName>
        <fullName evidence="13">Peptidase domain-containing ABC transporter</fullName>
    </submittedName>
</protein>
<evidence type="ECO:0000259" key="10">
    <source>
        <dbReference type="PROSITE" id="PS50893"/>
    </source>
</evidence>
<dbReference type="EMBL" id="JAOVZO020000020">
    <property type="protein sequence ID" value="MDC8015627.1"/>
    <property type="molecule type" value="Genomic_DNA"/>
</dbReference>
<dbReference type="Gene3D" id="3.90.70.10">
    <property type="entry name" value="Cysteine proteinases"/>
    <property type="match status" value="1"/>
</dbReference>
<dbReference type="SUPFAM" id="SSF90123">
    <property type="entry name" value="ABC transporter transmembrane region"/>
    <property type="match status" value="1"/>
</dbReference>
<evidence type="ECO:0000256" key="1">
    <source>
        <dbReference type="ARBA" id="ARBA00004651"/>
    </source>
</evidence>
<dbReference type="InterPro" id="IPR005074">
    <property type="entry name" value="Peptidase_C39"/>
</dbReference>
<evidence type="ECO:0000313" key="13">
    <source>
        <dbReference type="EMBL" id="MDC8015627.1"/>
    </source>
</evidence>
<keyword evidence="2" id="KW-0813">Transport</keyword>
<dbReference type="SUPFAM" id="SSF52540">
    <property type="entry name" value="P-loop containing nucleoside triphosphate hydrolases"/>
    <property type="match status" value="1"/>
</dbReference>
<feature type="domain" description="ABC transporter" evidence="10">
    <location>
        <begin position="489"/>
        <end position="711"/>
    </location>
</feature>
<reference evidence="13" key="1">
    <citation type="submission" date="2023-02" db="EMBL/GenBank/DDBJ databases">
        <title>Tahibacter soli sp. nov. isolated from soil.</title>
        <authorList>
            <person name="Baek J.H."/>
            <person name="Lee J.K."/>
            <person name="Choi D.G."/>
            <person name="Jeon C.O."/>
        </authorList>
    </citation>
    <scope>NUCLEOTIDE SEQUENCE</scope>
    <source>
        <strain evidence="13">BL</strain>
    </source>
</reference>
<dbReference type="PROSITE" id="PS50990">
    <property type="entry name" value="PEPTIDASE_C39"/>
    <property type="match status" value="1"/>
</dbReference>
<dbReference type="Pfam" id="PF03412">
    <property type="entry name" value="Peptidase_C39"/>
    <property type="match status" value="1"/>
</dbReference>
<dbReference type="CDD" id="cd03246">
    <property type="entry name" value="ABCC_Protease_Secretion"/>
    <property type="match status" value="1"/>
</dbReference>
<dbReference type="Gene3D" id="3.40.50.300">
    <property type="entry name" value="P-loop containing nucleotide triphosphate hydrolases"/>
    <property type="match status" value="1"/>
</dbReference>
<evidence type="ECO:0000256" key="5">
    <source>
        <dbReference type="ARBA" id="ARBA00022741"/>
    </source>
</evidence>
<dbReference type="InterPro" id="IPR036640">
    <property type="entry name" value="ABC1_TM_sf"/>
</dbReference>
<evidence type="ECO:0000256" key="8">
    <source>
        <dbReference type="ARBA" id="ARBA00023136"/>
    </source>
</evidence>
<dbReference type="PANTHER" id="PTHR24221">
    <property type="entry name" value="ATP-BINDING CASSETTE SUB-FAMILY B"/>
    <property type="match status" value="1"/>
</dbReference>
<dbReference type="FunFam" id="3.40.50.300:FF:000299">
    <property type="entry name" value="ABC transporter ATP-binding protein/permease"/>
    <property type="match status" value="1"/>
</dbReference>
<dbReference type="GO" id="GO:0008234">
    <property type="term" value="F:cysteine-type peptidase activity"/>
    <property type="evidence" value="ECO:0007669"/>
    <property type="project" value="InterPro"/>
</dbReference>
<dbReference type="CDD" id="cd02419">
    <property type="entry name" value="Peptidase_C39C"/>
    <property type="match status" value="1"/>
</dbReference>
<dbReference type="InterPro" id="IPR039421">
    <property type="entry name" value="Type_1_exporter"/>
</dbReference>
<keyword evidence="7 9" id="KW-1133">Transmembrane helix</keyword>
<feature type="domain" description="Peptidase C39" evidence="12">
    <location>
        <begin position="23"/>
        <end position="142"/>
    </location>
</feature>
<dbReference type="InterPro" id="IPR011527">
    <property type="entry name" value="ABC1_TM_dom"/>
</dbReference>
<dbReference type="AlphaFoldDB" id="A0A9X4BLR2"/>
<dbReference type="Pfam" id="PF00664">
    <property type="entry name" value="ABC_membrane"/>
    <property type="match status" value="1"/>
</dbReference>
<dbReference type="GO" id="GO:0006508">
    <property type="term" value="P:proteolysis"/>
    <property type="evidence" value="ECO:0007669"/>
    <property type="project" value="InterPro"/>
</dbReference>
<dbReference type="InterPro" id="IPR003439">
    <property type="entry name" value="ABC_transporter-like_ATP-bd"/>
</dbReference>
<evidence type="ECO:0000256" key="9">
    <source>
        <dbReference type="SAM" id="Phobius"/>
    </source>
</evidence>
<organism evidence="13 14">
    <name type="scientific">Tahibacter soli</name>
    <dbReference type="NCBI Taxonomy" id="2983605"/>
    <lineage>
        <taxon>Bacteria</taxon>
        <taxon>Pseudomonadati</taxon>
        <taxon>Pseudomonadota</taxon>
        <taxon>Gammaproteobacteria</taxon>
        <taxon>Lysobacterales</taxon>
        <taxon>Rhodanobacteraceae</taxon>
        <taxon>Tahibacter</taxon>
    </lineage>
</organism>
<dbReference type="GO" id="GO:0034040">
    <property type="term" value="F:ATPase-coupled lipid transmembrane transporter activity"/>
    <property type="evidence" value="ECO:0007669"/>
    <property type="project" value="TreeGrafter"/>
</dbReference>
<keyword evidence="5" id="KW-0547">Nucleotide-binding</keyword>
<dbReference type="PROSITE" id="PS50929">
    <property type="entry name" value="ABC_TM1F"/>
    <property type="match status" value="1"/>
</dbReference>
<keyword evidence="3" id="KW-1003">Cell membrane</keyword>
<name>A0A9X4BLR2_9GAMM</name>
<comment type="subcellular location">
    <subcellularLocation>
        <location evidence="1">Cell membrane</location>
        <topology evidence="1">Multi-pass membrane protein</topology>
    </subcellularLocation>
</comment>
<dbReference type="CDD" id="cd18567">
    <property type="entry name" value="ABC_6TM_CvaB_RaxB_like"/>
    <property type="match status" value="1"/>
</dbReference>
<evidence type="ECO:0000256" key="2">
    <source>
        <dbReference type="ARBA" id="ARBA00022448"/>
    </source>
</evidence>
<dbReference type="GO" id="GO:0140359">
    <property type="term" value="F:ABC-type transporter activity"/>
    <property type="evidence" value="ECO:0007669"/>
    <property type="project" value="InterPro"/>
</dbReference>
<dbReference type="PROSITE" id="PS50893">
    <property type="entry name" value="ABC_TRANSPORTER_2"/>
    <property type="match status" value="1"/>
</dbReference>
<evidence type="ECO:0000313" key="14">
    <source>
        <dbReference type="Proteomes" id="UP001139971"/>
    </source>
</evidence>
<evidence type="ECO:0000259" key="11">
    <source>
        <dbReference type="PROSITE" id="PS50929"/>
    </source>
</evidence>
<feature type="transmembrane region" description="Helical" evidence="9">
    <location>
        <begin position="398"/>
        <end position="420"/>
    </location>
</feature>
<dbReference type="Gene3D" id="1.20.1560.10">
    <property type="entry name" value="ABC transporter type 1, transmembrane domain"/>
    <property type="match status" value="1"/>
</dbReference>
<evidence type="ECO:0000256" key="7">
    <source>
        <dbReference type="ARBA" id="ARBA00022989"/>
    </source>
</evidence>
<dbReference type="InterPro" id="IPR027417">
    <property type="entry name" value="P-loop_NTPase"/>
</dbReference>
<gene>
    <name evidence="13" type="ORF">OD750_024130</name>
</gene>
<keyword evidence="4 9" id="KW-0812">Transmembrane</keyword>
<dbReference type="RefSeq" id="WP_263541180.1">
    <property type="nucleotide sequence ID" value="NZ_JAOVZO020000020.1"/>
</dbReference>
<sequence length="714" mass="78695">MSRILEQLELGLRRRRRVPVMMQTEAAECGLACLAMIAAHHGHEVDLAGLRAKFSISLKGSTLSDLMSIAASLDFAARPLRLELDHLSALQLPCVLHWDLNHFVVLVAADDKRITFNDPGFGRRTMSLEEASKHFTGVALELTPTPGFSPREAKRDVSLRQLIGKTIGFRGAVAQLLCLALALETFALLAPLLMQWVVDQAIVSGDRSLLATLAIGFLLLGLVQASVSIFRGWAVIRLGTSLNVQWMSNVFAHMIRLPIAYFEKRHLGDVVSRFGSIESIQRTLTGTFVEAILDGIMAVITLTMMLMYSPRLAVITICAVVAYGALRVGLYRLMRELAEEQIVLGAKQESTLLETIRGIQSIKLFSRENDRQARWMNLMVETTNRSLRTQKLSLLSRFLNSLLFMVENVLIVFLGAQLVLDKSLTLGMLFAFMAYKATFATRVSTLIDRGVELSMLRLQAERLADIVLTERENTSPSYASEAVEGAAALEVRDLTFRYADNDPLVLDRVSFEIRPGESVAITGPSGCGKTTLVKLMLGLIQPTSGDILVDGVSIFSLGPAAYRRRVAAVMQEDQLFAGSIAENIAFFDPQPDTAAIERCARLAAIHDDVLAMPMRYQTLVGDMGTALSGGQKQRLLLARALYKEPRLLFLDEATSHLDVDNERLVGDAVRRLALTRVIVAHRPETIRSADRQIMLERLQGDRAVPTGKGRIGAA</sequence>
<feature type="transmembrane region" description="Helical" evidence="9">
    <location>
        <begin position="172"/>
        <end position="197"/>
    </location>
</feature>
<feature type="transmembrane region" description="Helical" evidence="9">
    <location>
        <begin position="209"/>
        <end position="234"/>
    </location>
</feature>
<dbReference type="PANTHER" id="PTHR24221:SF606">
    <property type="entry name" value="COLICIN V SECRETION-PROCESSING ATP-BINDING PROTEIN"/>
    <property type="match status" value="1"/>
</dbReference>
<evidence type="ECO:0000256" key="6">
    <source>
        <dbReference type="ARBA" id="ARBA00022840"/>
    </source>
</evidence>
<dbReference type="SMART" id="SM00382">
    <property type="entry name" value="AAA"/>
    <property type="match status" value="1"/>
</dbReference>
<accession>A0A9X4BLR2</accession>
<evidence type="ECO:0000256" key="4">
    <source>
        <dbReference type="ARBA" id="ARBA00022692"/>
    </source>
</evidence>
<keyword evidence="6" id="KW-0067">ATP-binding</keyword>